<dbReference type="EMBL" id="DPPF01000111">
    <property type="protein sequence ID" value="HCW93155.1"/>
    <property type="molecule type" value="Genomic_DNA"/>
</dbReference>
<evidence type="ECO:0000256" key="11">
    <source>
        <dbReference type="ARBA" id="ARBA00023136"/>
    </source>
</evidence>
<evidence type="ECO:0000256" key="1">
    <source>
        <dbReference type="ARBA" id="ARBA00001936"/>
    </source>
</evidence>
<keyword evidence="12" id="KW-0464">Manganese</keyword>
<evidence type="ECO:0000256" key="7">
    <source>
        <dbReference type="ARBA" id="ARBA00022723"/>
    </source>
</evidence>
<comment type="subcellular location">
    <subcellularLocation>
        <location evidence="2">Golgi apparatus membrane</location>
        <topology evidence="2">Single-pass type II membrane protein</topology>
    </subcellularLocation>
</comment>
<evidence type="ECO:0000256" key="14">
    <source>
        <dbReference type="ARBA" id="ARBA00041712"/>
    </source>
</evidence>
<evidence type="ECO:0000256" key="2">
    <source>
        <dbReference type="ARBA" id="ARBA00004323"/>
    </source>
</evidence>
<comment type="cofactor">
    <cofactor evidence="1">
        <name>Mn(2+)</name>
        <dbReference type="ChEBI" id="CHEBI:29035"/>
    </cofactor>
</comment>
<dbReference type="InterPro" id="IPR004139">
    <property type="entry name" value="Glyco_trans_13"/>
</dbReference>
<keyword evidence="4" id="KW-0328">Glycosyltransferase</keyword>
<evidence type="ECO:0000256" key="15">
    <source>
        <dbReference type="ARBA" id="ARBA00049421"/>
    </source>
</evidence>
<keyword evidence="8" id="KW-0735">Signal-anchor</keyword>
<dbReference type="GO" id="GO:0046872">
    <property type="term" value="F:metal ion binding"/>
    <property type="evidence" value="ECO:0007669"/>
    <property type="project" value="UniProtKB-KW"/>
</dbReference>
<dbReference type="Gene3D" id="3.90.550.10">
    <property type="entry name" value="Spore Coat Polysaccharide Biosynthesis Protein SpsA, Chain A"/>
    <property type="match status" value="1"/>
</dbReference>
<reference evidence="16 17" key="1">
    <citation type="journal article" date="2018" name="Nat. Biotechnol.">
        <title>A standardized bacterial taxonomy based on genome phylogeny substantially revises the tree of life.</title>
        <authorList>
            <person name="Parks D.H."/>
            <person name="Chuvochina M."/>
            <person name="Waite D.W."/>
            <person name="Rinke C."/>
            <person name="Skarshewski A."/>
            <person name="Chaumeil P.A."/>
            <person name="Hugenholtz P."/>
        </authorList>
    </citation>
    <scope>NUCLEOTIDE SEQUENCE [LARGE SCALE GENOMIC DNA]</scope>
    <source>
        <strain evidence="16">UBA8672</strain>
    </source>
</reference>
<dbReference type="InterPro" id="IPR052261">
    <property type="entry name" value="Glycosyltransferase_13"/>
</dbReference>
<keyword evidence="11" id="KW-0472">Membrane</keyword>
<evidence type="ECO:0000256" key="12">
    <source>
        <dbReference type="ARBA" id="ARBA00023211"/>
    </source>
</evidence>
<evidence type="ECO:0000256" key="13">
    <source>
        <dbReference type="ARBA" id="ARBA00038949"/>
    </source>
</evidence>
<accession>A0A3D5QBC7</accession>
<comment type="pathway">
    <text evidence="3">Protein modification; protein glycosylation.</text>
</comment>
<dbReference type="GO" id="GO:0003827">
    <property type="term" value="F:alpha-1,3-mannosylglycoprotein 2-beta-N-acetylglucosaminyltransferase activity"/>
    <property type="evidence" value="ECO:0007669"/>
    <property type="project" value="UniProtKB-EC"/>
</dbReference>
<keyword evidence="6" id="KW-0812">Transmembrane</keyword>
<dbReference type="InterPro" id="IPR029044">
    <property type="entry name" value="Nucleotide-diphossugar_trans"/>
</dbReference>
<evidence type="ECO:0000256" key="4">
    <source>
        <dbReference type="ARBA" id="ARBA00022676"/>
    </source>
</evidence>
<protein>
    <recommendedName>
        <fullName evidence="13">alpha-1,3-mannosyl-glycoprotein 2-beta-N-acetylglucosaminyltransferase</fullName>
        <ecNumber evidence="13">2.4.1.101</ecNumber>
    </recommendedName>
    <alternativeName>
        <fullName evidence="14">N-glycosyl-oligosaccharide-glycoprotein N-acetylglucosaminyltransferase I</fullName>
    </alternativeName>
</protein>
<organism evidence="16 17">
    <name type="scientific">Flexistipes sinusarabici</name>
    <dbReference type="NCBI Taxonomy" id="2352"/>
    <lineage>
        <taxon>Bacteria</taxon>
        <taxon>Pseudomonadati</taxon>
        <taxon>Deferribacterota</taxon>
        <taxon>Deferribacteres</taxon>
        <taxon>Deferribacterales</taxon>
        <taxon>Flexistipitaceae</taxon>
        <taxon>Flexistipes</taxon>
    </lineage>
</organism>
<dbReference type="EC" id="2.4.1.101" evidence="13"/>
<sequence length="312" mass="36209">MTRLNLSPIILFVYNRPDHTKNLVESLLNNNLAKRSDLFIYSDAPKNQSGSKKVAYVRQFIHTIQGFRSVQIIEQSKNKGLAASIKEGVSQIISQYGKVIVLEDDLIVSDDFLEYMNDALEFYKNDKKIWSIAGYGPPLSCLKHYNKDVYLAPRASSWGWATWNDRWNKVDWDVKDFQNVKNNKKMRKKFELGGNDIYKMLELQILGKIDSWAVIWCFSQFMQNMYTVYPVKSKVFNAGFGDMHSTHTSGSGTKWAVNLNNGKVKLEKLEPEENIIKSFQKFYNLSLFTKIGYFLRKYGGYDFAKKLYKLAR</sequence>
<dbReference type="PANTHER" id="PTHR10468:SF0">
    <property type="entry name" value="ALPHA-1,3-MANNOSYL-GLYCOPROTEIN 2-BETA-N-ACETYLGLUCOSAMINYLTRANSFERASE"/>
    <property type="match status" value="1"/>
</dbReference>
<evidence type="ECO:0000256" key="6">
    <source>
        <dbReference type="ARBA" id="ARBA00022692"/>
    </source>
</evidence>
<evidence type="ECO:0000256" key="10">
    <source>
        <dbReference type="ARBA" id="ARBA00023034"/>
    </source>
</evidence>
<evidence type="ECO:0000256" key="8">
    <source>
        <dbReference type="ARBA" id="ARBA00022968"/>
    </source>
</evidence>
<comment type="caution">
    <text evidence="16">The sequence shown here is derived from an EMBL/GenBank/DDBJ whole genome shotgun (WGS) entry which is preliminary data.</text>
</comment>
<dbReference type="Proteomes" id="UP000262325">
    <property type="component" value="Unassembled WGS sequence"/>
</dbReference>
<evidence type="ECO:0000256" key="3">
    <source>
        <dbReference type="ARBA" id="ARBA00004922"/>
    </source>
</evidence>
<name>A0A3D5QBC7_FLESI</name>
<dbReference type="Pfam" id="PF03071">
    <property type="entry name" value="GNT-I"/>
    <property type="match status" value="1"/>
</dbReference>
<comment type="catalytic activity">
    <reaction evidence="15">
        <text>N(4)-(alpha-D-Man-(1-&gt;3)-[alpha-D-Man-(1-&gt;3)-[alpha-D-Man-(1-&gt;6)]-alpha-D-Man-(1-&gt;6)]-beta-D-Man-(1-&gt;4)-beta-D-GlcNAc-(1-&gt;4)-beta-D-GlcNAc)-L-asparaginyl-[protein] (N-glucan mannose isomer 5A1,2) + UDP-N-acetyl-alpha-D-glucosamine = N(4)-{beta-D-GlcNAc-(1-&gt;2)-alpha-D-Man-(1-&gt;3)-[alpha-D-Man-(1-&gt;3)-[alpha-D-Man-(1-&gt;6)]-alpha-D-Man-(1-&gt;6)]-beta-D-Man-(1-&gt;4)-beta-D-GlcNAc-(1-&gt;4)-beta-D-GlcNAc}-L-asparaginyl-[protein] + UDP + H(+)</text>
        <dbReference type="Rhea" id="RHEA:11456"/>
        <dbReference type="Rhea" id="RHEA-COMP:14367"/>
        <dbReference type="Rhea" id="RHEA-COMP:14368"/>
        <dbReference type="ChEBI" id="CHEBI:15378"/>
        <dbReference type="ChEBI" id="CHEBI:57705"/>
        <dbReference type="ChEBI" id="CHEBI:58223"/>
        <dbReference type="ChEBI" id="CHEBI:59087"/>
        <dbReference type="ChEBI" id="CHEBI:60625"/>
        <dbReference type="EC" id="2.4.1.101"/>
    </reaction>
</comment>
<dbReference type="SUPFAM" id="SSF53448">
    <property type="entry name" value="Nucleotide-diphospho-sugar transferases"/>
    <property type="match status" value="1"/>
</dbReference>
<keyword evidence="5 16" id="KW-0808">Transferase</keyword>
<dbReference type="AlphaFoldDB" id="A0A3D5QBC7"/>
<evidence type="ECO:0000313" key="17">
    <source>
        <dbReference type="Proteomes" id="UP000262325"/>
    </source>
</evidence>
<keyword evidence="7" id="KW-0479">Metal-binding</keyword>
<proteinExistence type="predicted"/>
<evidence type="ECO:0000313" key="16">
    <source>
        <dbReference type="EMBL" id="HCW93155.1"/>
    </source>
</evidence>
<keyword evidence="9" id="KW-1133">Transmembrane helix</keyword>
<evidence type="ECO:0000256" key="9">
    <source>
        <dbReference type="ARBA" id="ARBA00022989"/>
    </source>
</evidence>
<dbReference type="PANTHER" id="PTHR10468">
    <property type="entry name" value="PROTEIN O-LINKED-MANNOSE BETA-1,2-N-ACETYLGLUCOSAMINYLTRANSFERASE 1/ALPHA-1,3-MANNOSYL-GLYCOPROTEIN 2-BETA-N-ACETYLGLUCOSAMINYLTRANSFERASE"/>
    <property type="match status" value="1"/>
</dbReference>
<evidence type="ECO:0000256" key="5">
    <source>
        <dbReference type="ARBA" id="ARBA00022679"/>
    </source>
</evidence>
<gene>
    <name evidence="16" type="ORF">DHM44_05695</name>
</gene>
<keyword evidence="10" id="KW-0333">Golgi apparatus</keyword>